<gene>
    <name evidence="1" type="ORF">L6452_05492</name>
</gene>
<protein>
    <submittedName>
        <fullName evidence="1">Uncharacterized protein</fullName>
    </submittedName>
</protein>
<keyword evidence="2" id="KW-1185">Reference proteome</keyword>
<reference evidence="1 2" key="2">
    <citation type="journal article" date="2022" name="Mol. Ecol. Resour.">
        <title>The genomes of chicory, endive, great burdock and yacon provide insights into Asteraceae paleo-polyploidization history and plant inulin production.</title>
        <authorList>
            <person name="Fan W."/>
            <person name="Wang S."/>
            <person name="Wang H."/>
            <person name="Wang A."/>
            <person name="Jiang F."/>
            <person name="Liu H."/>
            <person name="Zhao H."/>
            <person name="Xu D."/>
            <person name="Zhang Y."/>
        </authorList>
    </citation>
    <scope>NUCLEOTIDE SEQUENCE [LARGE SCALE GENOMIC DNA]</scope>
    <source>
        <strain evidence="2">cv. Niubang</strain>
    </source>
</reference>
<dbReference type="EMBL" id="CM042048">
    <property type="protein sequence ID" value="KAI3757948.1"/>
    <property type="molecule type" value="Genomic_DNA"/>
</dbReference>
<dbReference type="Proteomes" id="UP001055879">
    <property type="component" value="Linkage Group LG02"/>
</dbReference>
<organism evidence="1 2">
    <name type="scientific">Arctium lappa</name>
    <name type="common">Greater burdock</name>
    <name type="synonym">Lappa major</name>
    <dbReference type="NCBI Taxonomy" id="4217"/>
    <lineage>
        <taxon>Eukaryota</taxon>
        <taxon>Viridiplantae</taxon>
        <taxon>Streptophyta</taxon>
        <taxon>Embryophyta</taxon>
        <taxon>Tracheophyta</taxon>
        <taxon>Spermatophyta</taxon>
        <taxon>Magnoliopsida</taxon>
        <taxon>eudicotyledons</taxon>
        <taxon>Gunneridae</taxon>
        <taxon>Pentapetalae</taxon>
        <taxon>asterids</taxon>
        <taxon>campanulids</taxon>
        <taxon>Asterales</taxon>
        <taxon>Asteraceae</taxon>
        <taxon>Carduoideae</taxon>
        <taxon>Cardueae</taxon>
        <taxon>Arctiinae</taxon>
        <taxon>Arctium</taxon>
    </lineage>
</organism>
<evidence type="ECO:0000313" key="2">
    <source>
        <dbReference type="Proteomes" id="UP001055879"/>
    </source>
</evidence>
<comment type="caution">
    <text evidence="1">The sequence shown here is derived from an EMBL/GenBank/DDBJ whole genome shotgun (WGS) entry which is preliminary data.</text>
</comment>
<proteinExistence type="predicted"/>
<accession>A0ACB9EH94</accession>
<sequence length="212" mass="24947">METSDISVIWAKVSLILSEVVVSIQKYGIGNHWVHPCLSACPHFRLGGTPHTAHHQIHGLIHNHRHHTRNCYTLNHLCNNRMFPLLLLKAIQIGFPQLKRKLERKYSRIDDNYNNLEQKSLDWGRTPQTTQDMENKRVDESVQGPSPPRVDRFRFAKMEHNSLDQLVKSKSAFEYQREERRLRKWREMIGVGGSDGKHYVRRKPRVNMERNP</sequence>
<reference evidence="2" key="1">
    <citation type="journal article" date="2022" name="Mol. Ecol. Resour.">
        <title>The genomes of chicory, endive, great burdock and yacon provide insights into Asteraceae palaeo-polyploidization history and plant inulin production.</title>
        <authorList>
            <person name="Fan W."/>
            <person name="Wang S."/>
            <person name="Wang H."/>
            <person name="Wang A."/>
            <person name="Jiang F."/>
            <person name="Liu H."/>
            <person name="Zhao H."/>
            <person name="Xu D."/>
            <person name="Zhang Y."/>
        </authorList>
    </citation>
    <scope>NUCLEOTIDE SEQUENCE [LARGE SCALE GENOMIC DNA]</scope>
    <source>
        <strain evidence="2">cv. Niubang</strain>
    </source>
</reference>
<name>A0ACB9EH94_ARCLA</name>
<evidence type="ECO:0000313" key="1">
    <source>
        <dbReference type="EMBL" id="KAI3757948.1"/>
    </source>
</evidence>